<dbReference type="InterPro" id="IPR006119">
    <property type="entry name" value="Resolv_N"/>
</dbReference>
<dbReference type="SMART" id="SM00857">
    <property type="entry name" value="Resolvase"/>
    <property type="match status" value="1"/>
</dbReference>
<dbReference type="Pfam" id="PF07508">
    <property type="entry name" value="Recombinase"/>
    <property type="match status" value="1"/>
</dbReference>
<dbReference type="PANTHER" id="PTHR30461:SF23">
    <property type="entry name" value="DNA RECOMBINASE-RELATED"/>
    <property type="match status" value="1"/>
</dbReference>
<dbReference type="PANTHER" id="PTHR30461">
    <property type="entry name" value="DNA-INVERTASE FROM LAMBDOID PROPHAGE"/>
    <property type="match status" value="1"/>
</dbReference>
<dbReference type="EMBL" id="JALP01000023">
    <property type="protein sequence ID" value="THG92063.1"/>
    <property type="molecule type" value="Genomic_DNA"/>
</dbReference>
<dbReference type="AlphaFoldDB" id="A0A094WIY2"/>
<evidence type="ECO:0000259" key="2">
    <source>
        <dbReference type="PROSITE" id="PS51737"/>
    </source>
</evidence>
<dbReference type="PROSITE" id="PS51736">
    <property type="entry name" value="RECOMBINASES_3"/>
    <property type="match status" value="1"/>
</dbReference>
<dbReference type="SUPFAM" id="SSF53041">
    <property type="entry name" value="Resolvase-like"/>
    <property type="match status" value="1"/>
</dbReference>
<dbReference type="Proteomes" id="UP000297014">
    <property type="component" value="Unassembled WGS sequence"/>
</dbReference>
<dbReference type="InterPro" id="IPR036162">
    <property type="entry name" value="Resolvase-like_N_sf"/>
</dbReference>
<dbReference type="eggNOG" id="COG1961">
    <property type="taxonomic scope" value="Bacteria"/>
</dbReference>
<dbReference type="PROSITE" id="PS51737">
    <property type="entry name" value="RECOMBINASE_DNA_BIND"/>
    <property type="match status" value="1"/>
</dbReference>
<comment type="caution">
    <text evidence="3">The sequence shown here is derived from an EMBL/GenBank/DDBJ whole genome shotgun (WGS) entry which is preliminary data.</text>
</comment>
<dbReference type="InterPro" id="IPR038109">
    <property type="entry name" value="DNA_bind_recomb_sf"/>
</dbReference>
<evidence type="ECO:0000313" key="3">
    <source>
        <dbReference type="EMBL" id="KGA96771.1"/>
    </source>
</evidence>
<evidence type="ECO:0000259" key="1">
    <source>
        <dbReference type="PROSITE" id="PS51736"/>
    </source>
</evidence>
<dbReference type="RefSeq" id="WP_003321660.1">
    <property type="nucleotide sequence ID" value="NZ_ALPT02000047.1"/>
</dbReference>
<gene>
    <name evidence="4" type="ORF">AJ85_18145</name>
    <name evidence="3" type="ORF">BALCAV_0214255</name>
</gene>
<dbReference type="OrthoDB" id="65783at2"/>
<dbReference type="EMBL" id="ALPT02000047">
    <property type="protein sequence ID" value="KGA96771.1"/>
    <property type="molecule type" value="Genomic_DNA"/>
</dbReference>
<name>A0A094WIY2_ALKAL</name>
<reference evidence="4 6" key="2">
    <citation type="submission" date="2014-01" db="EMBL/GenBank/DDBJ databases">
        <title>Draft genome sequencing of Bacillus alcalophilus CGMCC 1.3604.</title>
        <authorList>
            <person name="Yang J."/>
            <person name="Diao L."/>
            <person name="Yang S."/>
        </authorList>
    </citation>
    <scope>NUCLEOTIDE SEQUENCE [LARGE SCALE GENOMIC DNA]</scope>
    <source>
        <strain evidence="4 6">CGMCC 1.3604</strain>
    </source>
</reference>
<keyword evidence="5" id="KW-1185">Reference proteome</keyword>
<dbReference type="Gene3D" id="3.90.1750.20">
    <property type="entry name" value="Putative Large Serine Recombinase, Chain B, Domain 2"/>
    <property type="match status" value="1"/>
</dbReference>
<feature type="domain" description="Resolvase/invertase-type recombinase catalytic" evidence="1">
    <location>
        <begin position="6"/>
        <end position="150"/>
    </location>
</feature>
<reference evidence="3 5" key="1">
    <citation type="journal article" date="2014" name="Genome Announc.">
        <title>Draft Genome Sequence of Bacillus alcalophilus AV1934, a Classic Alkaliphile Isolated from Human Feces in 1934.</title>
        <authorList>
            <person name="Attie O."/>
            <person name="Jayaprakash A."/>
            <person name="Shah H."/>
            <person name="Paulsen I.T."/>
            <person name="Morino M."/>
            <person name="Takahashi Y."/>
            <person name="Narumi I."/>
            <person name="Sachidanandam R."/>
            <person name="Satoh K."/>
            <person name="Ito M."/>
            <person name="Krulwich T.A."/>
        </authorList>
    </citation>
    <scope>NUCLEOTIDE SEQUENCE [LARGE SCALE GENOMIC DNA]</scope>
    <source>
        <strain evidence="3 5">AV1934</strain>
    </source>
</reference>
<organism evidence="3 5">
    <name type="scientific">Alkalihalobacillus alcalophilus ATCC 27647 = CGMCC 1.3604</name>
    <dbReference type="NCBI Taxonomy" id="1218173"/>
    <lineage>
        <taxon>Bacteria</taxon>
        <taxon>Bacillati</taxon>
        <taxon>Bacillota</taxon>
        <taxon>Bacilli</taxon>
        <taxon>Bacillales</taxon>
        <taxon>Bacillaceae</taxon>
        <taxon>Alkalihalobacillus</taxon>
    </lineage>
</organism>
<dbReference type="CDD" id="cd00338">
    <property type="entry name" value="Ser_Recombinase"/>
    <property type="match status" value="1"/>
</dbReference>
<dbReference type="GO" id="GO:0003677">
    <property type="term" value="F:DNA binding"/>
    <property type="evidence" value="ECO:0007669"/>
    <property type="project" value="InterPro"/>
</dbReference>
<dbReference type="Proteomes" id="UP000002754">
    <property type="component" value="Unassembled WGS sequence"/>
</dbReference>
<dbReference type="GO" id="GO:0000150">
    <property type="term" value="F:DNA strand exchange activity"/>
    <property type="evidence" value="ECO:0007669"/>
    <property type="project" value="InterPro"/>
</dbReference>
<evidence type="ECO:0000313" key="4">
    <source>
        <dbReference type="EMBL" id="THG92063.1"/>
    </source>
</evidence>
<sequence>MVKKELVALYVRKSRLKDVDSMEISRQIELLTDYADKNNIEYEIFSEEGSSEDFGRPEFQRMIMDIKRGKFEGILVTDLDRITRDRTDFGLFTRILQYEGLVLHTLSKSYSFLNDEDMLMLGRQSEMDNHFMRMTKRKLRRGRIQAIKKGVYFGIAPYGYTKDDKTKHLKSQSVEAETVREIYRLYVHEGLNQAEICEQLTLRGKLTRAGKPFTVRAVSLILSNVAYRGIVHYELEGDEPIHVEDAHEALIDVDTFNKAQVIRAEKRKVPQSSQRGVYTLSKLLVCPKCHQTLSFCMKYNKRSARNVLDKSQRELYVLNCHASKGQKAKAESKGKPRCSNNGIRSARVLKKVLDELRLYLQELDKKIEAILEGDDSFLSLVARKQQELTLRYNQLDDQKKRIQDGFKVGIYTQDEASEEIKSIRRTQLVLKQELQDLEGADVKAEFDRKKQQKIKIEQLLLMDNDANPTKANKLLHELIDKVYYWKEKSDVGGEKTFEIKVEYK</sequence>
<dbReference type="InterPro" id="IPR050639">
    <property type="entry name" value="SSR_resolvase"/>
</dbReference>
<dbReference type="Pfam" id="PF00239">
    <property type="entry name" value="Resolvase"/>
    <property type="match status" value="1"/>
</dbReference>
<accession>A0A094WIY2</accession>
<feature type="domain" description="Recombinase" evidence="2">
    <location>
        <begin position="157"/>
        <end position="269"/>
    </location>
</feature>
<dbReference type="Gene3D" id="3.40.50.1390">
    <property type="entry name" value="Resolvase, N-terminal catalytic domain"/>
    <property type="match status" value="1"/>
</dbReference>
<evidence type="ECO:0000313" key="6">
    <source>
        <dbReference type="Proteomes" id="UP000297014"/>
    </source>
</evidence>
<dbReference type="STRING" id="1218173.BALCAV_0214255"/>
<dbReference type="InterPro" id="IPR011109">
    <property type="entry name" value="DNA_bind_recombinase_dom"/>
</dbReference>
<evidence type="ECO:0000313" key="5">
    <source>
        <dbReference type="Proteomes" id="UP000002754"/>
    </source>
</evidence>
<proteinExistence type="predicted"/>
<protein>
    <submittedName>
        <fullName evidence="3">Recombinase</fullName>
    </submittedName>
</protein>